<dbReference type="InterPro" id="IPR021994">
    <property type="entry name" value="DUF3592"/>
</dbReference>
<sequence>MIARLVAYFFVGLLCAVGPLLIVIAIVSSVPTAEFVLASTATDGRIVSLDRVYYRFRYGYLPVFRFTANDGQTHMVRADSSTNWVRFKPGDRIRVLYINGRPESARIDSIPQLWMPQLILAILGALFTTVPVRIWMRKRTLSRAPIATDRNQ</sequence>
<dbReference type="RefSeq" id="WP_348265215.1">
    <property type="nucleotide sequence ID" value="NZ_CP121196.1"/>
</dbReference>
<keyword evidence="1" id="KW-0812">Transmembrane</keyword>
<organism evidence="3">
    <name type="scientific">Telmatobacter sp. DSM 110680</name>
    <dbReference type="NCBI Taxonomy" id="3036704"/>
    <lineage>
        <taxon>Bacteria</taxon>
        <taxon>Pseudomonadati</taxon>
        <taxon>Acidobacteriota</taxon>
        <taxon>Terriglobia</taxon>
        <taxon>Terriglobales</taxon>
        <taxon>Acidobacteriaceae</taxon>
        <taxon>Telmatobacter</taxon>
    </lineage>
</organism>
<evidence type="ECO:0000313" key="3">
    <source>
        <dbReference type="EMBL" id="XBH19992.1"/>
    </source>
</evidence>
<feature type="transmembrane region" description="Helical" evidence="1">
    <location>
        <begin position="7"/>
        <end position="27"/>
    </location>
</feature>
<feature type="transmembrane region" description="Helical" evidence="1">
    <location>
        <begin position="114"/>
        <end position="136"/>
    </location>
</feature>
<protein>
    <submittedName>
        <fullName evidence="3">DUF3592 domain-containing protein</fullName>
    </submittedName>
</protein>
<dbReference type="EMBL" id="CP121196">
    <property type="protein sequence ID" value="XBH19992.1"/>
    <property type="molecule type" value="Genomic_DNA"/>
</dbReference>
<name>A0AAU7DRT4_9BACT</name>
<accession>A0AAU7DRT4</accession>
<keyword evidence="1" id="KW-0472">Membrane</keyword>
<evidence type="ECO:0000256" key="1">
    <source>
        <dbReference type="SAM" id="Phobius"/>
    </source>
</evidence>
<reference evidence="3" key="1">
    <citation type="submission" date="2023-03" db="EMBL/GenBank/DDBJ databases">
        <title>Edaphobacter sp.</title>
        <authorList>
            <person name="Huber K.J."/>
            <person name="Papendorf J."/>
            <person name="Pilke C."/>
            <person name="Bunk B."/>
            <person name="Sproeer C."/>
            <person name="Pester M."/>
        </authorList>
    </citation>
    <scope>NUCLEOTIDE SEQUENCE</scope>
    <source>
        <strain evidence="3">DSM 110680</strain>
    </source>
</reference>
<evidence type="ECO:0000259" key="2">
    <source>
        <dbReference type="Pfam" id="PF12158"/>
    </source>
</evidence>
<feature type="domain" description="DUF3592" evidence="2">
    <location>
        <begin position="42"/>
        <end position="108"/>
    </location>
</feature>
<dbReference type="Pfam" id="PF12158">
    <property type="entry name" value="DUF3592"/>
    <property type="match status" value="1"/>
</dbReference>
<proteinExistence type="predicted"/>
<keyword evidence="1" id="KW-1133">Transmembrane helix</keyword>
<dbReference type="AlphaFoldDB" id="A0AAU7DRT4"/>
<gene>
    <name evidence="3" type="ORF">P8935_11875</name>
</gene>